<evidence type="ECO:0000313" key="2">
    <source>
        <dbReference type="Proteomes" id="UP000059574"/>
    </source>
</evidence>
<name>A0A0S2M0J8_9MICC</name>
<evidence type="ECO:0000313" key="1">
    <source>
        <dbReference type="EMBL" id="ALO67008.1"/>
    </source>
</evidence>
<proteinExistence type="predicted"/>
<dbReference type="SUPFAM" id="SSF50998">
    <property type="entry name" value="Quinoprotein alcohol dehydrogenase-like"/>
    <property type="match status" value="1"/>
</dbReference>
<dbReference type="Proteomes" id="UP000059574">
    <property type="component" value="Chromosome"/>
</dbReference>
<reference evidence="2" key="1">
    <citation type="submission" date="2015-11" db="EMBL/GenBank/DDBJ databases">
        <authorList>
            <person name="Kumar R."/>
            <person name="Singh D."/>
            <person name="Swarnkar M.K."/>
            <person name="Singh A.K."/>
            <person name="Kumar S."/>
        </authorList>
    </citation>
    <scope>NUCLEOTIDE SEQUENCE [LARGE SCALE GENOMIC DNA]</scope>
    <source>
        <strain evidence="2">ERGS4:06</strain>
    </source>
</reference>
<dbReference type="InterPro" id="IPR011047">
    <property type="entry name" value="Quinoprotein_ADH-like_sf"/>
</dbReference>
<evidence type="ECO:0008006" key="3">
    <source>
        <dbReference type="Google" id="ProtNLM"/>
    </source>
</evidence>
<accession>A0A0S2M0J8</accession>
<sequence length="284" mass="30803">MIDLRDVAAPPWEEDLLVTAQPKGVVDVWSLVRGARCATFETVWGSGGVWRGALVPGERSVVVAGAWERHGVCGYDLTGQRLWQDRSRTNVEAVTALAGGRVVVTYLRRATRVLEAATGEEVRSLRGVLRVIALTSDLSLGVGGGWCRLLDRSLDPLGSRIATGLGPVWFAASDGEHLAVTDNGFLRILDSDGRERARVAEDFIRHVLHDPVTGTWVAVHETFEGKNSLLRFSNDGEVLERRPLDLRVSGTATMRGGRTLILITAEGGQVVNCADWSVRGLEAT</sequence>
<reference evidence="1 2" key="2">
    <citation type="journal article" date="2016" name="J. Biotechnol.">
        <title>Complete genome sequence of Arthrobacter alpinus ERGS4:06, a yellow pigmented bacterium tolerant to cold and radiations isolated from Sikkim Himalaya.</title>
        <authorList>
            <person name="Kumar R."/>
            <person name="Singh D."/>
            <person name="Swarnkar M.K."/>
            <person name="Singh A.K."/>
            <person name="Kumar S."/>
        </authorList>
    </citation>
    <scope>NUCLEOTIDE SEQUENCE [LARGE SCALE GENOMIC DNA]</scope>
    <source>
        <strain evidence="1 2">ERGS4:06</strain>
    </source>
</reference>
<dbReference type="AlphaFoldDB" id="A0A0S2M0J8"/>
<dbReference type="Gene3D" id="2.130.10.10">
    <property type="entry name" value="YVTN repeat-like/Quinoprotein amine dehydrogenase"/>
    <property type="match status" value="1"/>
</dbReference>
<protein>
    <recommendedName>
        <fullName evidence="3">PQQ-like domain-containing protein</fullName>
    </recommendedName>
</protein>
<dbReference type="EMBL" id="CP013200">
    <property type="protein sequence ID" value="ALO67008.1"/>
    <property type="molecule type" value="Genomic_DNA"/>
</dbReference>
<gene>
    <name evidence="1" type="ORF">AS189_11530</name>
</gene>
<organism evidence="1 2">
    <name type="scientific">Arthrobacter alpinus</name>
    <dbReference type="NCBI Taxonomy" id="656366"/>
    <lineage>
        <taxon>Bacteria</taxon>
        <taxon>Bacillati</taxon>
        <taxon>Actinomycetota</taxon>
        <taxon>Actinomycetes</taxon>
        <taxon>Micrococcales</taxon>
        <taxon>Micrococcaceae</taxon>
        <taxon>Arthrobacter</taxon>
    </lineage>
</organism>
<dbReference type="InterPro" id="IPR015943">
    <property type="entry name" value="WD40/YVTN_repeat-like_dom_sf"/>
</dbReference>